<sequence>MSHPADHAFTIPVRVYYEDTDAGGVVYYANYLRFFERCRTEWLRSIGHHQVDLLAEQGVAFVVRSVSCDYLRPARLDDLLTIGLAVEKLGRAQITFRQFARRHGSDDDLVSGTVQIVCVKLDAMKTTPIPEFLREKLEALQ</sequence>
<reference evidence="4 5" key="1">
    <citation type="submission" date="2019-02" db="EMBL/GenBank/DDBJ databases">
        <title>Genomic Encyclopedia of Type Strains, Phase IV (KMG-IV): sequencing the most valuable type-strain genomes for metagenomic binning, comparative biology and taxonomic classification.</title>
        <authorList>
            <person name="Goeker M."/>
        </authorList>
    </citation>
    <scope>NUCLEOTIDE SEQUENCE [LARGE SCALE GENOMIC DNA]</scope>
    <source>
        <strain evidence="4 5">DSM 21223</strain>
    </source>
</reference>
<dbReference type="RefSeq" id="WP_130459839.1">
    <property type="nucleotide sequence ID" value="NZ_SHKM01000002.1"/>
</dbReference>
<dbReference type="EMBL" id="SHKM01000002">
    <property type="protein sequence ID" value="RZT76763.1"/>
    <property type="molecule type" value="Genomic_DNA"/>
</dbReference>
<dbReference type="InterPro" id="IPR029069">
    <property type="entry name" value="HotDog_dom_sf"/>
</dbReference>
<evidence type="ECO:0000313" key="4">
    <source>
        <dbReference type="EMBL" id="RZT76763.1"/>
    </source>
</evidence>
<dbReference type="InterPro" id="IPR014166">
    <property type="entry name" value="Tol-Pal_acyl-CoA_thioesterase"/>
</dbReference>
<accession>A0ABY0INF9</accession>
<dbReference type="NCBIfam" id="TIGR02799">
    <property type="entry name" value="thio_ybgC"/>
    <property type="match status" value="1"/>
</dbReference>
<name>A0ABY0INF9_9RHOO</name>
<feature type="domain" description="Thioesterase" evidence="3">
    <location>
        <begin position="23"/>
        <end position="102"/>
    </location>
</feature>
<evidence type="ECO:0000313" key="5">
    <source>
        <dbReference type="Proteomes" id="UP000292136"/>
    </source>
</evidence>
<dbReference type="InterPro" id="IPR006683">
    <property type="entry name" value="Thioestr_dom"/>
</dbReference>
<evidence type="ECO:0000256" key="1">
    <source>
        <dbReference type="ARBA" id="ARBA00005953"/>
    </source>
</evidence>
<evidence type="ECO:0000259" key="3">
    <source>
        <dbReference type="Pfam" id="PF03061"/>
    </source>
</evidence>
<comment type="similarity">
    <text evidence="1">Belongs to the 4-hydroxybenzoyl-CoA thioesterase family.</text>
</comment>
<proteinExistence type="inferred from homology"/>
<dbReference type="Gene3D" id="3.10.129.10">
    <property type="entry name" value="Hotdog Thioesterase"/>
    <property type="match status" value="1"/>
</dbReference>
<dbReference type="GO" id="GO:0016787">
    <property type="term" value="F:hydrolase activity"/>
    <property type="evidence" value="ECO:0007669"/>
    <property type="project" value="UniProtKB-KW"/>
</dbReference>
<protein>
    <submittedName>
        <fullName evidence="4">Acyl-CoA thioester hydrolase</fullName>
    </submittedName>
</protein>
<dbReference type="Pfam" id="PF03061">
    <property type="entry name" value="4HBT"/>
    <property type="match status" value="1"/>
</dbReference>
<dbReference type="Proteomes" id="UP000292136">
    <property type="component" value="Unassembled WGS sequence"/>
</dbReference>
<gene>
    <name evidence="4" type="ORF">EV678_2646</name>
</gene>
<dbReference type="SUPFAM" id="SSF54637">
    <property type="entry name" value="Thioesterase/thiol ester dehydrase-isomerase"/>
    <property type="match status" value="1"/>
</dbReference>
<keyword evidence="5" id="KW-1185">Reference proteome</keyword>
<dbReference type="InterPro" id="IPR006684">
    <property type="entry name" value="YbgC/YbaW"/>
</dbReference>
<dbReference type="PANTHER" id="PTHR31793">
    <property type="entry name" value="4-HYDROXYBENZOYL-COA THIOESTERASE FAMILY MEMBER"/>
    <property type="match status" value="1"/>
</dbReference>
<dbReference type="PANTHER" id="PTHR31793:SF37">
    <property type="entry name" value="ACYL-COA THIOESTER HYDROLASE YBGC"/>
    <property type="match status" value="1"/>
</dbReference>
<dbReference type="PIRSF" id="PIRSF003230">
    <property type="entry name" value="YbgC"/>
    <property type="match status" value="1"/>
</dbReference>
<evidence type="ECO:0000256" key="2">
    <source>
        <dbReference type="ARBA" id="ARBA00022801"/>
    </source>
</evidence>
<comment type="caution">
    <text evidence="4">The sequence shown here is derived from an EMBL/GenBank/DDBJ whole genome shotgun (WGS) entry which is preliminary data.</text>
</comment>
<dbReference type="InterPro" id="IPR050563">
    <property type="entry name" value="4-hydroxybenzoyl-CoA_TE"/>
</dbReference>
<organism evidence="4 5">
    <name type="scientific">Azospira oryzae</name>
    <dbReference type="NCBI Taxonomy" id="146939"/>
    <lineage>
        <taxon>Bacteria</taxon>
        <taxon>Pseudomonadati</taxon>
        <taxon>Pseudomonadota</taxon>
        <taxon>Betaproteobacteria</taxon>
        <taxon>Rhodocyclales</taxon>
        <taxon>Rhodocyclaceae</taxon>
        <taxon>Azospira</taxon>
    </lineage>
</organism>
<dbReference type="CDD" id="cd00586">
    <property type="entry name" value="4HBT"/>
    <property type="match status" value="1"/>
</dbReference>
<dbReference type="NCBIfam" id="TIGR00051">
    <property type="entry name" value="YbgC/FadM family acyl-CoA thioesterase"/>
    <property type="match status" value="1"/>
</dbReference>
<keyword evidence="2 4" id="KW-0378">Hydrolase</keyword>